<dbReference type="EMBL" id="NRGQ01000002">
    <property type="protein sequence ID" value="PCC44737.1"/>
    <property type="molecule type" value="Genomic_DNA"/>
</dbReference>
<sequence length="123" mass="13111">MSPPLLLDLPVGTDPLSTRARGTLATGGKAGDPESMNTLGLIHRIDANANIRTDVIEADSELPVLEVFRTVFGPILTSKDLIVGNRLPAGSGKRENPENPESMVKSMAWGRWQPSVSVPDLPA</sequence>
<evidence type="ECO:0000256" key="1">
    <source>
        <dbReference type="SAM" id="MobiDB-lite"/>
    </source>
</evidence>
<dbReference type="Proteomes" id="UP000218620">
    <property type="component" value="Unassembled WGS sequence"/>
</dbReference>
<proteinExistence type="predicted"/>
<gene>
    <name evidence="2" type="ORF">CIK65_00815</name>
</gene>
<accession>A0A2A3YZP0</accession>
<evidence type="ECO:0000313" key="3">
    <source>
        <dbReference type="Proteomes" id="UP000218620"/>
    </source>
</evidence>
<feature type="region of interest" description="Disordered" evidence="1">
    <location>
        <begin position="1"/>
        <end position="35"/>
    </location>
</feature>
<name>A0A2A3YZP0_BREAU</name>
<feature type="region of interest" description="Disordered" evidence="1">
    <location>
        <begin position="87"/>
        <end position="108"/>
    </location>
</feature>
<dbReference type="AlphaFoldDB" id="A0A2A3YZP0"/>
<comment type="caution">
    <text evidence="2">The sequence shown here is derived from an EMBL/GenBank/DDBJ whole genome shotgun (WGS) entry which is preliminary data.</text>
</comment>
<evidence type="ECO:0000313" key="2">
    <source>
        <dbReference type="EMBL" id="PCC44737.1"/>
    </source>
</evidence>
<organism evidence="2 3">
    <name type="scientific">Brevibacterium aurantiacum</name>
    <dbReference type="NCBI Taxonomy" id="273384"/>
    <lineage>
        <taxon>Bacteria</taxon>
        <taxon>Bacillati</taxon>
        <taxon>Actinomycetota</taxon>
        <taxon>Actinomycetes</taxon>
        <taxon>Micrococcales</taxon>
        <taxon>Brevibacteriaceae</taxon>
        <taxon>Brevibacterium</taxon>
    </lineage>
</organism>
<reference evidence="2 3" key="1">
    <citation type="journal article" date="2017" name="Elife">
        <title>Extensive horizontal gene transfer in cheese-associated bacteria.</title>
        <authorList>
            <person name="Bonham K.S."/>
            <person name="Wolfe B.E."/>
            <person name="Dutton R.J."/>
        </authorList>
    </citation>
    <scope>NUCLEOTIDE SEQUENCE [LARGE SCALE GENOMIC DNA]</scope>
    <source>
        <strain evidence="2 3">962_8</strain>
    </source>
</reference>
<protein>
    <submittedName>
        <fullName evidence="2">Uncharacterized protein</fullName>
    </submittedName>
</protein>